<gene>
    <name evidence="11" type="ORF">COT67_02930</name>
</gene>
<evidence type="ECO:0000256" key="2">
    <source>
        <dbReference type="ARBA" id="ARBA00007599"/>
    </source>
</evidence>
<evidence type="ECO:0000256" key="7">
    <source>
        <dbReference type="ARBA" id="ARBA00022741"/>
    </source>
</evidence>
<evidence type="ECO:0000256" key="9">
    <source>
        <dbReference type="ARBA" id="ARBA00022842"/>
    </source>
</evidence>
<dbReference type="Pfam" id="PF02367">
    <property type="entry name" value="TsaE"/>
    <property type="match status" value="1"/>
</dbReference>
<evidence type="ECO:0000256" key="4">
    <source>
        <dbReference type="ARBA" id="ARBA00022490"/>
    </source>
</evidence>
<dbReference type="GO" id="GO:0046872">
    <property type="term" value="F:metal ion binding"/>
    <property type="evidence" value="ECO:0007669"/>
    <property type="project" value="UniProtKB-KW"/>
</dbReference>
<evidence type="ECO:0000256" key="1">
    <source>
        <dbReference type="ARBA" id="ARBA00004496"/>
    </source>
</evidence>
<evidence type="ECO:0000256" key="6">
    <source>
        <dbReference type="ARBA" id="ARBA00022723"/>
    </source>
</evidence>
<dbReference type="GO" id="GO:0005737">
    <property type="term" value="C:cytoplasm"/>
    <property type="evidence" value="ECO:0007669"/>
    <property type="project" value="UniProtKB-SubCell"/>
</dbReference>
<evidence type="ECO:0000256" key="8">
    <source>
        <dbReference type="ARBA" id="ARBA00022840"/>
    </source>
</evidence>
<comment type="caution">
    <text evidence="11">The sequence shown here is derived from an EMBL/GenBank/DDBJ whole genome shotgun (WGS) entry which is preliminary data.</text>
</comment>
<reference evidence="12" key="1">
    <citation type="submission" date="2017-09" db="EMBL/GenBank/DDBJ databases">
        <title>Depth-based differentiation of microbial function through sediment-hosted aquifers and enrichment of novel symbionts in the deep terrestrial subsurface.</title>
        <authorList>
            <person name="Probst A.J."/>
            <person name="Ladd B."/>
            <person name="Jarett J.K."/>
            <person name="Geller-Mcgrath D.E."/>
            <person name="Sieber C.M.K."/>
            <person name="Emerson J.B."/>
            <person name="Anantharaman K."/>
            <person name="Thomas B.C."/>
            <person name="Malmstrom R."/>
            <person name="Stieglmeier M."/>
            <person name="Klingl A."/>
            <person name="Woyke T."/>
            <person name="Ryan C.M."/>
            <person name="Banfield J.F."/>
        </authorList>
    </citation>
    <scope>NUCLEOTIDE SEQUENCE [LARGE SCALE GENOMIC DNA]</scope>
</reference>
<protein>
    <recommendedName>
        <fullName evidence="3">tRNA threonylcarbamoyladenosine biosynthesis protein TsaE</fullName>
    </recommendedName>
    <alternativeName>
        <fullName evidence="10">t(6)A37 threonylcarbamoyladenosine biosynthesis protein TsaE</fullName>
    </alternativeName>
</protein>
<dbReference type="GO" id="GO:0016740">
    <property type="term" value="F:transferase activity"/>
    <property type="evidence" value="ECO:0007669"/>
    <property type="project" value="UniProtKB-KW"/>
</dbReference>
<dbReference type="SUPFAM" id="SSF52540">
    <property type="entry name" value="P-loop containing nucleoside triphosphate hydrolases"/>
    <property type="match status" value="1"/>
</dbReference>
<dbReference type="EMBL" id="PEZL01000043">
    <property type="protein sequence ID" value="PIS13222.1"/>
    <property type="molecule type" value="Genomic_DNA"/>
</dbReference>
<evidence type="ECO:0000256" key="5">
    <source>
        <dbReference type="ARBA" id="ARBA00022694"/>
    </source>
</evidence>
<keyword evidence="5" id="KW-0819">tRNA processing</keyword>
<organism evidence="11 12">
    <name type="scientific">Candidatus Tagabacteria bacterium CG09_land_8_20_14_0_10_41_14</name>
    <dbReference type="NCBI Taxonomy" id="1975021"/>
    <lineage>
        <taxon>Bacteria</taxon>
        <taxon>Candidatus Tagaibacteriota</taxon>
    </lineage>
</organism>
<dbReference type="NCBIfam" id="TIGR00150">
    <property type="entry name" value="T6A_YjeE"/>
    <property type="match status" value="1"/>
</dbReference>
<dbReference type="InterPro" id="IPR027417">
    <property type="entry name" value="P-loop_NTPase"/>
</dbReference>
<proteinExistence type="inferred from homology"/>
<dbReference type="GO" id="GO:0002949">
    <property type="term" value="P:tRNA threonylcarbamoyladenosine modification"/>
    <property type="evidence" value="ECO:0007669"/>
    <property type="project" value="InterPro"/>
</dbReference>
<keyword evidence="6" id="KW-0479">Metal-binding</keyword>
<keyword evidence="7" id="KW-0547">Nucleotide-binding</keyword>
<evidence type="ECO:0000256" key="10">
    <source>
        <dbReference type="ARBA" id="ARBA00032441"/>
    </source>
</evidence>
<evidence type="ECO:0000313" key="11">
    <source>
        <dbReference type="EMBL" id="PIS13222.1"/>
    </source>
</evidence>
<dbReference type="PANTHER" id="PTHR33540">
    <property type="entry name" value="TRNA THREONYLCARBAMOYLADENOSINE BIOSYNTHESIS PROTEIN TSAE"/>
    <property type="match status" value="1"/>
</dbReference>
<keyword evidence="4" id="KW-0963">Cytoplasm</keyword>
<keyword evidence="8" id="KW-0067">ATP-binding</keyword>
<comment type="similarity">
    <text evidence="2">Belongs to the TsaE family.</text>
</comment>
<evidence type="ECO:0000313" key="12">
    <source>
        <dbReference type="Proteomes" id="UP000230353"/>
    </source>
</evidence>
<dbReference type="Gene3D" id="3.40.50.300">
    <property type="entry name" value="P-loop containing nucleotide triphosphate hydrolases"/>
    <property type="match status" value="1"/>
</dbReference>
<evidence type="ECO:0000256" key="3">
    <source>
        <dbReference type="ARBA" id="ARBA00019010"/>
    </source>
</evidence>
<dbReference type="GO" id="GO:0005524">
    <property type="term" value="F:ATP binding"/>
    <property type="evidence" value="ECO:0007669"/>
    <property type="project" value="UniProtKB-KW"/>
</dbReference>
<dbReference type="Proteomes" id="UP000230353">
    <property type="component" value="Unassembled WGS sequence"/>
</dbReference>
<comment type="subcellular location">
    <subcellularLocation>
        <location evidence="1">Cytoplasm</location>
    </subcellularLocation>
</comment>
<dbReference type="AlphaFoldDB" id="A0A2H0WKM1"/>
<accession>A0A2H0WKM1</accession>
<dbReference type="InterPro" id="IPR003442">
    <property type="entry name" value="T6A_TsaE"/>
</dbReference>
<keyword evidence="9" id="KW-0460">Magnesium</keyword>
<sequence>MAGDIKIAKSTMQTEKVAADLVKKIERHKNKKAVVLAMAGDLGSGKTTFTQFFAKALGIKEKITSPTFVILRKFQIPNSKSQTNSKFKFQNFKTLAHIDAYRIENPKEILDLGWEEMVNNPENIILVEWADKIKKILPKDCVWVKFKHKNETTREIKVDLSR</sequence>
<keyword evidence="11" id="KW-0808">Transferase</keyword>
<dbReference type="PANTHER" id="PTHR33540:SF2">
    <property type="entry name" value="TRNA THREONYLCARBAMOYLADENOSINE BIOSYNTHESIS PROTEIN TSAE"/>
    <property type="match status" value="1"/>
</dbReference>
<name>A0A2H0WKM1_9BACT</name>